<dbReference type="GO" id="GO:0019903">
    <property type="term" value="F:protein phosphatase binding"/>
    <property type="evidence" value="ECO:0007669"/>
    <property type="project" value="InterPro"/>
</dbReference>
<organism evidence="4 5">
    <name type="scientific">Trichomonas vaginalis (strain ATCC PRA-98 / G3)</name>
    <dbReference type="NCBI Taxonomy" id="412133"/>
    <lineage>
        <taxon>Eukaryota</taxon>
        <taxon>Metamonada</taxon>
        <taxon>Parabasalia</taxon>
        <taxon>Trichomonadida</taxon>
        <taxon>Trichomonadidae</taxon>
        <taxon>Trichomonas</taxon>
    </lineage>
</organism>
<proteinExistence type="inferred from homology"/>
<dbReference type="InParanoid" id="A2FZ76"/>
<name>A2FZ76_TRIV3</name>
<evidence type="ECO:0000313" key="5">
    <source>
        <dbReference type="Proteomes" id="UP000001542"/>
    </source>
</evidence>
<dbReference type="PANTHER" id="PTHR12634:SF8">
    <property type="entry name" value="FIERY MOUNTAIN, ISOFORM D"/>
    <property type="match status" value="1"/>
</dbReference>
<dbReference type="VEuPathDB" id="TrichDB:TVAG_366900"/>
<accession>A2FZ76</accession>
<reference evidence="4" key="1">
    <citation type="submission" date="2006-10" db="EMBL/GenBank/DDBJ databases">
        <authorList>
            <person name="Amadeo P."/>
            <person name="Zhao Q."/>
            <person name="Wortman J."/>
            <person name="Fraser-Liggett C."/>
            <person name="Carlton J."/>
        </authorList>
    </citation>
    <scope>NUCLEOTIDE SEQUENCE</scope>
    <source>
        <strain evidence="4">G3</strain>
    </source>
</reference>
<feature type="compositionally biased region" description="Polar residues" evidence="3">
    <location>
        <begin position="437"/>
        <end position="451"/>
    </location>
</feature>
<feature type="compositionally biased region" description="Acidic residues" evidence="3">
    <location>
        <begin position="396"/>
        <end position="436"/>
    </location>
</feature>
<dbReference type="GO" id="GO:0019888">
    <property type="term" value="F:protein phosphatase regulator activity"/>
    <property type="evidence" value="ECO:0000318"/>
    <property type="project" value="GO_Central"/>
</dbReference>
<comment type="similarity">
    <text evidence="1">Belongs to the SAPS family.</text>
</comment>
<dbReference type="InterPro" id="IPR007587">
    <property type="entry name" value="SAPS"/>
</dbReference>
<dbReference type="AlphaFoldDB" id="A2FZ76"/>
<dbReference type="KEGG" id="tva:4747459"/>
<keyword evidence="5" id="KW-1185">Reference proteome</keyword>
<dbReference type="EMBL" id="DS114166">
    <property type="protein sequence ID" value="EAX89786.1"/>
    <property type="molecule type" value="Genomic_DNA"/>
</dbReference>
<dbReference type="RefSeq" id="XP_001302716.1">
    <property type="nucleotide sequence ID" value="XM_001302715.1"/>
</dbReference>
<dbReference type="GO" id="GO:0009966">
    <property type="term" value="P:regulation of signal transduction"/>
    <property type="evidence" value="ECO:0000318"/>
    <property type="project" value="GO_Central"/>
</dbReference>
<dbReference type="OrthoDB" id="10519404at2759"/>
<sequence>MEVDPTAAIQRVLDNPRSTVENVVGNDYFLQALKVEYKPLLNYVSRDQTIIEMCKWIFSEDKMSDPNYNKMSSSVIRVFTSSIPQVFMVFIESKTFADQCYSFLGSNDSANPQLCGFLYTILSQQIRWGRPKFFKLYQDVGNLLFARMRNLAIQELIVLVATRQSLNLFNDSRFILYLSTVATAQDADVSRPAITILLQLYDSLSDESPLLEEFFKPEIVANLFKVCCETTSPLVANDIAAVLTSLYALSCDLEPNLTKYEKYLRLTKDNITPLSVAFISVYNPSYLDIFQLYFLPNAHLNLHSYCSQLIMRLSFQEINSLVEETDFLEQLMSTYGTPQWCSHMVQISLVLARLTTECSALQFEKWENFVGANIVPLLRIIESEYGGSLISPGSENFEEEESTDSYDYDYYSSDDYEEDKSDDAEQEIGQDGEMDTSDSGSEPENANDQKE</sequence>
<keyword evidence="2" id="KW-0131">Cell cycle</keyword>
<dbReference type="VEuPathDB" id="TrichDB:TVAGG3_0003320"/>
<evidence type="ECO:0000256" key="2">
    <source>
        <dbReference type="ARBA" id="ARBA00023306"/>
    </source>
</evidence>
<dbReference type="PANTHER" id="PTHR12634">
    <property type="entry name" value="SIT4 YEAST -ASSOCIATING PROTEIN-RELATED"/>
    <property type="match status" value="1"/>
</dbReference>
<protein>
    <submittedName>
        <fullName evidence="4">Uncharacterized protein</fullName>
    </submittedName>
</protein>
<evidence type="ECO:0000256" key="1">
    <source>
        <dbReference type="ARBA" id="ARBA00006180"/>
    </source>
</evidence>
<reference evidence="4" key="2">
    <citation type="journal article" date="2007" name="Science">
        <title>Draft genome sequence of the sexually transmitted pathogen Trichomonas vaginalis.</title>
        <authorList>
            <person name="Carlton J.M."/>
            <person name="Hirt R.P."/>
            <person name="Silva J.C."/>
            <person name="Delcher A.L."/>
            <person name="Schatz M."/>
            <person name="Zhao Q."/>
            <person name="Wortman J.R."/>
            <person name="Bidwell S.L."/>
            <person name="Alsmark U.C.M."/>
            <person name="Besteiro S."/>
            <person name="Sicheritz-Ponten T."/>
            <person name="Noel C.J."/>
            <person name="Dacks J.B."/>
            <person name="Foster P.G."/>
            <person name="Simillion C."/>
            <person name="Van de Peer Y."/>
            <person name="Miranda-Saavedra D."/>
            <person name="Barton G.J."/>
            <person name="Westrop G.D."/>
            <person name="Mueller S."/>
            <person name="Dessi D."/>
            <person name="Fiori P.L."/>
            <person name="Ren Q."/>
            <person name="Paulsen I."/>
            <person name="Zhang H."/>
            <person name="Bastida-Corcuera F.D."/>
            <person name="Simoes-Barbosa A."/>
            <person name="Brown M.T."/>
            <person name="Hayes R.D."/>
            <person name="Mukherjee M."/>
            <person name="Okumura C.Y."/>
            <person name="Schneider R."/>
            <person name="Smith A.J."/>
            <person name="Vanacova S."/>
            <person name="Villalvazo M."/>
            <person name="Haas B.J."/>
            <person name="Pertea M."/>
            <person name="Feldblyum T.V."/>
            <person name="Utterback T.R."/>
            <person name="Shu C.L."/>
            <person name="Osoegawa K."/>
            <person name="de Jong P.J."/>
            <person name="Hrdy I."/>
            <person name="Horvathova L."/>
            <person name="Zubacova Z."/>
            <person name="Dolezal P."/>
            <person name="Malik S.B."/>
            <person name="Logsdon J.M. Jr."/>
            <person name="Henze K."/>
            <person name="Gupta A."/>
            <person name="Wang C.C."/>
            <person name="Dunne R.L."/>
            <person name="Upcroft J.A."/>
            <person name="Upcroft P."/>
            <person name="White O."/>
            <person name="Salzberg S.L."/>
            <person name="Tang P."/>
            <person name="Chiu C.-H."/>
            <person name="Lee Y.-S."/>
            <person name="Embley T.M."/>
            <person name="Coombs G.H."/>
            <person name="Mottram J.C."/>
            <person name="Tachezy J."/>
            <person name="Fraser-Liggett C.M."/>
            <person name="Johnson P.J."/>
        </authorList>
    </citation>
    <scope>NUCLEOTIDE SEQUENCE [LARGE SCALE GENOMIC DNA]</scope>
    <source>
        <strain evidence="4">G3</strain>
    </source>
</reference>
<dbReference type="Proteomes" id="UP000001542">
    <property type="component" value="Unassembled WGS sequence"/>
</dbReference>
<evidence type="ECO:0000256" key="3">
    <source>
        <dbReference type="SAM" id="MobiDB-lite"/>
    </source>
</evidence>
<feature type="region of interest" description="Disordered" evidence="3">
    <location>
        <begin position="390"/>
        <end position="451"/>
    </location>
</feature>
<dbReference type="SMR" id="A2FZ76"/>
<gene>
    <name evidence="4" type="ORF">TVAG_366900</name>
</gene>
<evidence type="ECO:0000313" key="4">
    <source>
        <dbReference type="EMBL" id="EAX89786.1"/>
    </source>
</evidence>